<dbReference type="Gene3D" id="3.30.1360.120">
    <property type="entry name" value="Probable tRNA modification gtpase trme, domain 1"/>
    <property type="match status" value="1"/>
</dbReference>
<dbReference type="InterPro" id="IPR017703">
    <property type="entry name" value="YgfZ/GCV_T_CS"/>
</dbReference>
<dbReference type="AlphaFoldDB" id="A0A3D8SR02"/>
<dbReference type="OrthoDB" id="191995at2759"/>
<dbReference type="GO" id="GO:0016226">
    <property type="term" value="P:iron-sulfur cluster assembly"/>
    <property type="evidence" value="ECO:0007669"/>
    <property type="project" value="TreeGrafter"/>
</dbReference>
<proteinExistence type="inferred from homology"/>
<evidence type="ECO:0000256" key="4">
    <source>
        <dbReference type="ARBA" id="ARBA00093447"/>
    </source>
</evidence>
<feature type="domain" description="CAF17 C-terminal" evidence="6">
    <location>
        <begin position="279"/>
        <end position="387"/>
    </location>
</feature>
<comment type="subcellular location">
    <subcellularLocation>
        <location evidence="1">Mitochondrion matrix</location>
    </subcellularLocation>
</comment>
<dbReference type="STRING" id="1849047.A0A3D8SR02"/>
<keyword evidence="3" id="KW-0496">Mitochondrion</keyword>
<evidence type="ECO:0000256" key="1">
    <source>
        <dbReference type="ARBA" id="ARBA00004305"/>
    </source>
</evidence>
<evidence type="ECO:0000259" key="6">
    <source>
        <dbReference type="Pfam" id="PF25455"/>
    </source>
</evidence>
<dbReference type="SUPFAM" id="SSF103025">
    <property type="entry name" value="Folate-binding domain"/>
    <property type="match status" value="1"/>
</dbReference>
<evidence type="ECO:0000313" key="7">
    <source>
        <dbReference type="EMBL" id="RDW88743.1"/>
    </source>
</evidence>
<dbReference type="InterPro" id="IPR027266">
    <property type="entry name" value="TrmE/GcvT-like"/>
</dbReference>
<protein>
    <recommendedName>
        <fullName evidence="5">Iron-sulfur cluster assembly factor IBA57 homolog, mitochondrial</fullName>
    </recommendedName>
</protein>
<evidence type="ECO:0000256" key="5">
    <source>
        <dbReference type="ARBA" id="ARBA00093637"/>
    </source>
</evidence>
<dbReference type="GO" id="GO:0005759">
    <property type="term" value="C:mitochondrial matrix"/>
    <property type="evidence" value="ECO:0007669"/>
    <property type="project" value="UniProtKB-SubCell"/>
</dbReference>
<dbReference type="PANTHER" id="PTHR22602:SF0">
    <property type="entry name" value="TRANSFERASE CAF17, MITOCHONDRIAL-RELATED"/>
    <property type="match status" value="1"/>
</dbReference>
<sequence length="391" mass="43427">MSPTASSLSIMPSRSITRLSSRSNYICQACQSSKPKSVARRLYSTSSSGLPPSVSSSAYAHLPTRRLISLSGPDSAHFLQGVITSNISTATPRLTGFYSAFLNAQGRLLNDVFIYPTGKDGTSWLIEVDAKEAEKLSKHIKRYKLRAKFVVKLLDEGEMNVWSCWRKEEWKKHSMVSESGEPRDGDISCDDTRAPGMGRRLILPAGLKPEEEGLEESDELAYRIRRYMKGVPEGQDELIREHALPQESNIDYMGGVDYRKGCYVGQELTIRTHHTGVVRKRILPVMLYGKDEPVPETLEYSAHNLASGIPPETSIGRFEKRGRSAGKWLAGVGNVGLGLCRLEIMTDTLVHGEPSSYKKGDEFKLEWTGDTGADANMVKVKAFVPSWHLTK</sequence>
<dbReference type="InterPro" id="IPR057460">
    <property type="entry name" value="CAF17_C"/>
</dbReference>
<dbReference type="Proteomes" id="UP000256645">
    <property type="component" value="Unassembled WGS sequence"/>
</dbReference>
<comment type="similarity">
    <text evidence="4">Belongs to the GcvT family. CAF17/IBA57 subfamily.</text>
</comment>
<organism evidence="7 8">
    <name type="scientific">Coleophoma cylindrospora</name>
    <dbReference type="NCBI Taxonomy" id="1849047"/>
    <lineage>
        <taxon>Eukaryota</taxon>
        <taxon>Fungi</taxon>
        <taxon>Dikarya</taxon>
        <taxon>Ascomycota</taxon>
        <taxon>Pezizomycotina</taxon>
        <taxon>Leotiomycetes</taxon>
        <taxon>Helotiales</taxon>
        <taxon>Dermateaceae</taxon>
        <taxon>Coleophoma</taxon>
    </lineage>
</organism>
<accession>A0A3D8SR02</accession>
<dbReference type="EMBL" id="PDLM01000001">
    <property type="protein sequence ID" value="RDW88743.1"/>
    <property type="molecule type" value="Genomic_DNA"/>
</dbReference>
<dbReference type="PANTHER" id="PTHR22602">
    <property type="entry name" value="TRANSFERASE CAF17, MITOCHONDRIAL-RELATED"/>
    <property type="match status" value="1"/>
</dbReference>
<keyword evidence="8" id="KW-1185">Reference proteome</keyword>
<evidence type="ECO:0000256" key="3">
    <source>
        <dbReference type="ARBA" id="ARBA00023128"/>
    </source>
</evidence>
<evidence type="ECO:0000313" key="8">
    <source>
        <dbReference type="Proteomes" id="UP000256645"/>
    </source>
</evidence>
<reference evidence="7 8" key="1">
    <citation type="journal article" date="2018" name="IMA Fungus">
        <title>IMA Genome-F 9: Draft genome sequence of Annulohypoxylon stygium, Aspergillus mulundensis, Berkeleyomyces basicola (syn. Thielaviopsis basicola), Ceratocystis smalleyi, two Cercospora beticola strains, Coleophoma cylindrospora, Fusarium fracticaudum, Phialophora cf. hyalina, and Morchella septimelata.</title>
        <authorList>
            <person name="Wingfield B.D."/>
            <person name="Bills G.F."/>
            <person name="Dong Y."/>
            <person name="Huang W."/>
            <person name="Nel W.J."/>
            <person name="Swalarsk-Parry B.S."/>
            <person name="Vaghefi N."/>
            <person name="Wilken P.M."/>
            <person name="An Z."/>
            <person name="de Beer Z.W."/>
            <person name="De Vos L."/>
            <person name="Chen L."/>
            <person name="Duong T.A."/>
            <person name="Gao Y."/>
            <person name="Hammerbacher A."/>
            <person name="Kikkert J.R."/>
            <person name="Li Y."/>
            <person name="Li H."/>
            <person name="Li K."/>
            <person name="Li Q."/>
            <person name="Liu X."/>
            <person name="Ma X."/>
            <person name="Naidoo K."/>
            <person name="Pethybridge S.J."/>
            <person name="Sun J."/>
            <person name="Steenkamp E.T."/>
            <person name="van der Nest M.A."/>
            <person name="van Wyk S."/>
            <person name="Wingfield M.J."/>
            <person name="Xiong C."/>
            <person name="Yue Q."/>
            <person name="Zhang X."/>
        </authorList>
    </citation>
    <scope>NUCLEOTIDE SEQUENCE [LARGE SCALE GENOMIC DNA]</scope>
    <source>
        <strain evidence="7 8">BP6252</strain>
    </source>
</reference>
<comment type="caution">
    <text evidence="7">The sequence shown here is derived from an EMBL/GenBank/DDBJ whole genome shotgun (WGS) entry which is preliminary data.</text>
</comment>
<evidence type="ECO:0000256" key="2">
    <source>
        <dbReference type="ARBA" id="ARBA00022946"/>
    </source>
</evidence>
<name>A0A3D8SR02_9HELO</name>
<dbReference type="Pfam" id="PF25455">
    <property type="entry name" value="Beta-barrel_CAF17_C"/>
    <property type="match status" value="1"/>
</dbReference>
<gene>
    <name evidence="7" type="ORF">BP6252_00775</name>
</gene>
<keyword evidence="2" id="KW-0809">Transit peptide</keyword>
<dbReference type="NCBIfam" id="TIGR03317">
    <property type="entry name" value="ygfZ_signature"/>
    <property type="match status" value="1"/>
</dbReference>
<dbReference type="InterPro" id="IPR045179">
    <property type="entry name" value="YgfZ/GcvT"/>
</dbReference>